<organism evidence="1 2">
    <name type="scientific">Trifolium subterraneum</name>
    <name type="common">Subterranean clover</name>
    <dbReference type="NCBI Taxonomy" id="3900"/>
    <lineage>
        <taxon>Eukaryota</taxon>
        <taxon>Viridiplantae</taxon>
        <taxon>Streptophyta</taxon>
        <taxon>Embryophyta</taxon>
        <taxon>Tracheophyta</taxon>
        <taxon>Spermatophyta</taxon>
        <taxon>Magnoliopsida</taxon>
        <taxon>eudicotyledons</taxon>
        <taxon>Gunneridae</taxon>
        <taxon>Pentapetalae</taxon>
        <taxon>rosids</taxon>
        <taxon>fabids</taxon>
        <taxon>Fabales</taxon>
        <taxon>Fabaceae</taxon>
        <taxon>Papilionoideae</taxon>
        <taxon>50 kb inversion clade</taxon>
        <taxon>NPAAA clade</taxon>
        <taxon>Hologalegina</taxon>
        <taxon>IRL clade</taxon>
        <taxon>Trifolieae</taxon>
        <taxon>Trifolium</taxon>
    </lineage>
</organism>
<dbReference type="Proteomes" id="UP000242715">
    <property type="component" value="Unassembled WGS sequence"/>
</dbReference>
<evidence type="ECO:0000313" key="1">
    <source>
        <dbReference type="EMBL" id="GAU44855.1"/>
    </source>
</evidence>
<gene>
    <name evidence="1" type="ORF">TSUD_112290</name>
</gene>
<sequence length="86" mass="9802">MGSLKCLPISCRHSDFTVRRIRISRFVIIRISCCRMKLMCTLKIFHGASQVFLSAADLRCAFMSYHAIFVLKFQGIGIDLEEIASE</sequence>
<reference evidence="2" key="1">
    <citation type="journal article" date="2017" name="Front. Plant Sci.">
        <title>Climate Clever Clovers: New Paradigm to Reduce the Environmental Footprint of Ruminants by Breeding Low Methanogenic Forages Utilizing Haplotype Variation.</title>
        <authorList>
            <person name="Kaur P."/>
            <person name="Appels R."/>
            <person name="Bayer P.E."/>
            <person name="Keeble-Gagnere G."/>
            <person name="Wang J."/>
            <person name="Hirakawa H."/>
            <person name="Shirasawa K."/>
            <person name="Vercoe P."/>
            <person name="Stefanova K."/>
            <person name="Durmic Z."/>
            <person name="Nichols P."/>
            <person name="Revell C."/>
            <person name="Isobe S.N."/>
            <person name="Edwards D."/>
            <person name="Erskine W."/>
        </authorList>
    </citation>
    <scope>NUCLEOTIDE SEQUENCE [LARGE SCALE GENOMIC DNA]</scope>
    <source>
        <strain evidence="2">cv. Daliak</strain>
    </source>
</reference>
<dbReference type="AlphaFoldDB" id="A0A2Z6P947"/>
<protein>
    <submittedName>
        <fullName evidence="1">Uncharacterized protein</fullName>
    </submittedName>
</protein>
<evidence type="ECO:0000313" key="2">
    <source>
        <dbReference type="Proteomes" id="UP000242715"/>
    </source>
</evidence>
<accession>A0A2Z6P947</accession>
<keyword evidence="2" id="KW-1185">Reference proteome</keyword>
<proteinExistence type="predicted"/>
<name>A0A2Z6P947_TRISU</name>
<dbReference type="EMBL" id="DF974079">
    <property type="protein sequence ID" value="GAU44855.1"/>
    <property type="molecule type" value="Genomic_DNA"/>
</dbReference>